<reference evidence="3" key="2">
    <citation type="journal article" date="2022" name="Food Funct.">
        <title>Lactobacillus kefiranofaciens ZW18 from Kefir enhances the anti-tumor effect of anti-programmed cell death 1 (PD-1) immunotherapy by modulating the gut microbiota.</title>
        <authorList>
            <person name="Zhao J."/>
            <person name="Wang Y."/>
            <person name="Wang J."/>
            <person name="Lv M."/>
            <person name="Zhou C."/>
            <person name="Jia L."/>
            <person name="Geng W."/>
        </authorList>
    </citation>
    <scope>NUCLEOTIDE SEQUENCE</scope>
    <source>
        <strain evidence="3">ZW18</strain>
    </source>
</reference>
<proteinExistence type="predicted"/>
<keyword evidence="4" id="KW-1185">Reference proteome</keyword>
<evidence type="ECO:0000313" key="4">
    <source>
        <dbReference type="Proteomes" id="UP000181860"/>
    </source>
</evidence>
<evidence type="ECO:0000313" key="3">
    <source>
        <dbReference type="EMBL" id="WGO85145.1"/>
    </source>
</evidence>
<evidence type="ECO:0000313" key="2">
    <source>
        <dbReference type="EMBL" id="SDA70787.1"/>
    </source>
</evidence>
<keyword evidence="1" id="KW-0472">Membrane</keyword>
<gene>
    <name evidence="3" type="ORF">QEJ78_06920</name>
    <name evidence="2" type="ORF">SAMN02983011_02323</name>
</gene>
<keyword evidence="1" id="KW-1133">Transmembrane helix</keyword>
<sequence>MNNIIIRRQNFFGNAFAGIIILFSWLFILAIITLSITTQWHMYSDDLVVLELLLNINIISINHGLQVVMICFTLVILPLLVALLSSNGVDAYVEKK</sequence>
<dbReference type="EMBL" id="FMXC01000052">
    <property type="protein sequence ID" value="SDA70787.1"/>
    <property type="molecule type" value="Genomic_DNA"/>
</dbReference>
<reference evidence="2 4" key="1">
    <citation type="submission" date="2016-10" db="EMBL/GenBank/DDBJ databases">
        <authorList>
            <person name="Varghese N."/>
            <person name="Submissions S."/>
        </authorList>
    </citation>
    <scope>NUCLEOTIDE SEQUENCE [LARGE SCALE GENOMIC DNA]</scope>
    <source>
        <strain evidence="2 4">ATCC 43761</strain>
    </source>
</reference>
<feature type="transmembrane region" description="Helical" evidence="1">
    <location>
        <begin position="56"/>
        <end position="84"/>
    </location>
</feature>
<feature type="transmembrane region" description="Helical" evidence="1">
    <location>
        <begin position="12"/>
        <end position="36"/>
    </location>
</feature>
<evidence type="ECO:0000256" key="1">
    <source>
        <dbReference type="SAM" id="Phobius"/>
    </source>
</evidence>
<accession>A0AAX3UBT7</accession>
<dbReference type="EMBL" id="CP123735">
    <property type="protein sequence ID" value="WGO85145.1"/>
    <property type="molecule type" value="Genomic_DNA"/>
</dbReference>
<dbReference type="RefSeq" id="WP_025084304.1">
    <property type="nucleotide sequence ID" value="NZ_CP123735.1"/>
</dbReference>
<dbReference type="Proteomes" id="UP001242513">
    <property type="component" value="Chromosome"/>
</dbReference>
<protein>
    <submittedName>
        <fullName evidence="3">Uncharacterized protein</fullName>
    </submittedName>
</protein>
<name>A0AAX3UBT7_9LACO</name>
<reference evidence="3" key="3">
    <citation type="submission" date="2023-04" db="EMBL/GenBank/DDBJ databases">
        <authorList>
            <person name="Wang Y."/>
        </authorList>
    </citation>
    <scope>NUCLEOTIDE SEQUENCE</scope>
    <source>
        <strain evidence="3">ZW18</strain>
    </source>
</reference>
<evidence type="ECO:0000313" key="5">
    <source>
        <dbReference type="Proteomes" id="UP001242513"/>
    </source>
</evidence>
<dbReference type="AlphaFoldDB" id="A0AAX3UBT7"/>
<dbReference type="Proteomes" id="UP000181860">
    <property type="component" value="Unassembled WGS sequence"/>
</dbReference>
<organism evidence="3 5">
    <name type="scientific">Lactobacillus kefiranofaciens</name>
    <dbReference type="NCBI Taxonomy" id="267818"/>
    <lineage>
        <taxon>Bacteria</taxon>
        <taxon>Bacillati</taxon>
        <taxon>Bacillota</taxon>
        <taxon>Bacilli</taxon>
        <taxon>Lactobacillales</taxon>
        <taxon>Lactobacillaceae</taxon>
        <taxon>Lactobacillus</taxon>
    </lineage>
</organism>
<keyword evidence="1" id="KW-0812">Transmembrane</keyword>